<accession>A0AAP0R134</accession>
<dbReference type="AlphaFoldDB" id="A0AAP0R134"/>
<protein>
    <submittedName>
        <fullName evidence="1">Uncharacterized protein</fullName>
    </submittedName>
</protein>
<comment type="caution">
    <text evidence="1">The sequence shown here is derived from an EMBL/GenBank/DDBJ whole genome shotgun (WGS) entry which is preliminary data.</text>
</comment>
<proteinExistence type="predicted"/>
<name>A0AAP0R134_9ROSI</name>
<evidence type="ECO:0000313" key="1">
    <source>
        <dbReference type="EMBL" id="KAK9222539.1"/>
    </source>
</evidence>
<dbReference type="Proteomes" id="UP001428341">
    <property type="component" value="Unassembled WGS sequence"/>
</dbReference>
<sequence length="101" mass="10895">MSGEVDIASVEGGWAGAMSEYRMLHVVIFRLSWIVVIEGAEAEAIKLGILTINGNHDKLEVNGIEGVDRAAASTEMQSVRWLSVRVTGEAEEIADDSEGYS</sequence>
<gene>
    <name evidence="1" type="ORF">WN944_010975</name>
</gene>
<keyword evidence="2" id="KW-1185">Reference proteome</keyword>
<organism evidence="1 2">
    <name type="scientific">Citrus x changshan-huyou</name>
    <dbReference type="NCBI Taxonomy" id="2935761"/>
    <lineage>
        <taxon>Eukaryota</taxon>
        <taxon>Viridiplantae</taxon>
        <taxon>Streptophyta</taxon>
        <taxon>Embryophyta</taxon>
        <taxon>Tracheophyta</taxon>
        <taxon>Spermatophyta</taxon>
        <taxon>Magnoliopsida</taxon>
        <taxon>eudicotyledons</taxon>
        <taxon>Gunneridae</taxon>
        <taxon>Pentapetalae</taxon>
        <taxon>rosids</taxon>
        <taxon>malvids</taxon>
        <taxon>Sapindales</taxon>
        <taxon>Rutaceae</taxon>
        <taxon>Aurantioideae</taxon>
        <taxon>Citrus</taxon>
    </lineage>
</organism>
<evidence type="ECO:0000313" key="2">
    <source>
        <dbReference type="Proteomes" id="UP001428341"/>
    </source>
</evidence>
<dbReference type="EMBL" id="JBCGBO010000002">
    <property type="protein sequence ID" value="KAK9222539.1"/>
    <property type="molecule type" value="Genomic_DNA"/>
</dbReference>
<reference evidence="1 2" key="1">
    <citation type="submission" date="2024-05" db="EMBL/GenBank/DDBJ databases">
        <title>Haplotype-resolved chromosome-level genome assembly of Huyou (Citrus changshanensis).</title>
        <authorList>
            <person name="Miao C."/>
            <person name="Chen W."/>
            <person name="Wu Y."/>
            <person name="Wang L."/>
            <person name="Zhao S."/>
            <person name="Grierson D."/>
            <person name="Xu C."/>
            <person name="Chen K."/>
        </authorList>
    </citation>
    <scope>NUCLEOTIDE SEQUENCE [LARGE SCALE GENOMIC DNA]</scope>
    <source>
        <strain evidence="1">01-14</strain>
        <tissue evidence="1">Leaf</tissue>
    </source>
</reference>